<dbReference type="InParanoid" id="A0A0F7IJB9"/>
<evidence type="ECO:0000259" key="17">
    <source>
        <dbReference type="PROSITE" id="PS51711"/>
    </source>
</evidence>
<keyword evidence="4" id="KW-0410">Iron transport</keyword>
<feature type="transmembrane region" description="Helical" evidence="16">
    <location>
        <begin position="513"/>
        <end position="540"/>
    </location>
</feature>
<dbReference type="GO" id="GO:0015093">
    <property type="term" value="F:ferrous iron transmembrane transporter activity"/>
    <property type="evidence" value="ECO:0007669"/>
    <property type="project" value="UniProtKB-UniRule"/>
</dbReference>
<dbReference type="Proteomes" id="UP000034723">
    <property type="component" value="Chromosome"/>
</dbReference>
<organism evidence="18 19">
    <name type="scientific">Geoglobus ahangari</name>
    <dbReference type="NCBI Taxonomy" id="113653"/>
    <lineage>
        <taxon>Archaea</taxon>
        <taxon>Methanobacteriati</taxon>
        <taxon>Methanobacteriota</taxon>
        <taxon>Archaeoglobi</taxon>
        <taxon>Archaeoglobales</taxon>
        <taxon>Archaeoglobaceae</taxon>
        <taxon>Geoglobus</taxon>
    </lineage>
</organism>
<evidence type="ECO:0000256" key="12">
    <source>
        <dbReference type="ARBA" id="ARBA00031200"/>
    </source>
</evidence>
<evidence type="ECO:0000256" key="10">
    <source>
        <dbReference type="ARBA" id="ARBA00023134"/>
    </source>
</evidence>
<evidence type="ECO:0000256" key="11">
    <source>
        <dbReference type="ARBA" id="ARBA00023136"/>
    </source>
</evidence>
<proteinExistence type="predicted"/>
<dbReference type="NCBIfam" id="TIGR00231">
    <property type="entry name" value="small_GTP"/>
    <property type="match status" value="1"/>
</dbReference>
<dbReference type="PANTHER" id="PTHR43185:SF1">
    <property type="entry name" value="FE(2+) TRANSPORTER FEOB"/>
    <property type="match status" value="1"/>
</dbReference>
<dbReference type="InterPro" id="IPR050860">
    <property type="entry name" value="FeoB_GTPase"/>
</dbReference>
<dbReference type="Pfam" id="PF07664">
    <property type="entry name" value="FeoB_C"/>
    <property type="match status" value="1"/>
</dbReference>
<dbReference type="PRINTS" id="PR00326">
    <property type="entry name" value="GTP1OBG"/>
</dbReference>
<feature type="binding site" evidence="14">
    <location>
        <begin position="19"/>
        <end position="26"/>
    </location>
    <ligand>
        <name>GTP</name>
        <dbReference type="ChEBI" id="CHEBI:37565"/>
        <label>1</label>
    </ligand>
</feature>
<dbReference type="GO" id="GO:0005525">
    <property type="term" value="F:GTP binding"/>
    <property type="evidence" value="ECO:0007669"/>
    <property type="project" value="UniProtKB-KW"/>
</dbReference>
<keyword evidence="8" id="KW-0408">Iron</keyword>
<name>A0A0F7IJB9_9EURY</name>
<reference evidence="18 19" key="1">
    <citation type="submission" date="2015-04" db="EMBL/GenBank/DDBJ databases">
        <title>The complete genome sequence of the hyperthermophilic, obligate iron-reducing archaeon Geoglobus ahangari strain 234T.</title>
        <authorList>
            <person name="Manzella M.P."/>
            <person name="Holmes D.E."/>
            <person name="Rocheleau J.M."/>
            <person name="Chung A."/>
            <person name="Reguera G."/>
            <person name="Kashefi K."/>
        </authorList>
    </citation>
    <scope>NUCLEOTIDE SEQUENCE [LARGE SCALE GENOMIC DNA]</scope>
    <source>
        <strain evidence="18 19">234</strain>
    </source>
</reference>
<dbReference type="GO" id="GO:0005886">
    <property type="term" value="C:plasma membrane"/>
    <property type="evidence" value="ECO:0007669"/>
    <property type="project" value="UniProtKB-SubCell"/>
</dbReference>
<keyword evidence="5 16" id="KW-0812">Transmembrane</keyword>
<dbReference type="NCBIfam" id="TIGR00437">
    <property type="entry name" value="feoB"/>
    <property type="match status" value="1"/>
</dbReference>
<dbReference type="PANTHER" id="PTHR43185">
    <property type="entry name" value="FERROUS IRON TRANSPORT PROTEIN B"/>
    <property type="match status" value="1"/>
</dbReference>
<evidence type="ECO:0000256" key="8">
    <source>
        <dbReference type="ARBA" id="ARBA00023004"/>
    </source>
</evidence>
<protein>
    <recommendedName>
        <fullName evidence="12 13">Ferrous iron transport protein B</fullName>
    </recommendedName>
</protein>
<keyword evidence="19" id="KW-1185">Reference proteome</keyword>
<evidence type="ECO:0000256" key="2">
    <source>
        <dbReference type="ARBA" id="ARBA00022448"/>
    </source>
</evidence>
<evidence type="ECO:0000256" key="7">
    <source>
        <dbReference type="ARBA" id="ARBA00022989"/>
    </source>
</evidence>
<feature type="binding site" evidence="14">
    <location>
        <begin position="152"/>
        <end position="154"/>
    </location>
    <ligand>
        <name>GTP</name>
        <dbReference type="ChEBI" id="CHEBI:37565"/>
        <label>1</label>
    </ligand>
</feature>
<feature type="transmembrane region" description="Helical" evidence="16">
    <location>
        <begin position="391"/>
        <end position="414"/>
    </location>
</feature>
<keyword evidence="11 16" id="KW-0472">Membrane</keyword>
<evidence type="ECO:0000256" key="14">
    <source>
        <dbReference type="PIRSR" id="PIRSR603373-1"/>
    </source>
</evidence>
<evidence type="ECO:0000256" key="5">
    <source>
        <dbReference type="ARBA" id="ARBA00022692"/>
    </source>
</evidence>
<feature type="binding site" evidence="15">
    <location>
        <position position="33"/>
    </location>
    <ligand>
        <name>Mg(2+)</name>
        <dbReference type="ChEBI" id="CHEBI:18420"/>
        <label>2</label>
    </ligand>
</feature>
<keyword evidence="15" id="KW-0479">Metal-binding</keyword>
<evidence type="ECO:0000256" key="15">
    <source>
        <dbReference type="PIRSR" id="PIRSR603373-2"/>
    </source>
</evidence>
<dbReference type="KEGG" id="gah:GAH_00314"/>
<dbReference type="EMBL" id="CP011267">
    <property type="protein sequence ID" value="AKG92332.1"/>
    <property type="molecule type" value="Genomic_DNA"/>
</dbReference>
<gene>
    <name evidence="18" type="ORF">GAH_00314</name>
</gene>
<feature type="transmembrane region" description="Helical" evidence="16">
    <location>
        <begin position="283"/>
        <end position="307"/>
    </location>
</feature>
<keyword evidence="2" id="KW-0813">Transport</keyword>
<dbReference type="InterPro" id="IPR030389">
    <property type="entry name" value="G_FEOB_dom"/>
</dbReference>
<dbReference type="InterPro" id="IPR041069">
    <property type="entry name" value="FeoB_Cyto"/>
</dbReference>
<keyword evidence="9" id="KW-0406">Ion transport</keyword>
<dbReference type="Gene3D" id="3.40.50.300">
    <property type="entry name" value="P-loop containing nucleotide triphosphate hydrolases"/>
    <property type="match status" value="1"/>
</dbReference>
<dbReference type="RefSeq" id="WP_048094382.1">
    <property type="nucleotide sequence ID" value="NZ_CP011267.1"/>
</dbReference>
<feature type="binding site" evidence="14">
    <location>
        <begin position="123"/>
        <end position="126"/>
    </location>
    <ligand>
        <name>GTP</name>
        <dbReference type="ChEBI" id="CHEBI:37565"/>
        <label>1</label>
    </ligand>
</feature>
<dbReference type="CDD" id="cd01879">
    <property type="entry name" value="FeoB"/>
    <property type="match status" value="1"/>
</dbReference>
<feature type="transmembrane region" description="Helical" evidence="16">
    <location>
        <begin position="582"/>
        <end position="604"/>
    </location>
</feature>
<dbReference type="SUPFAM" id="SSF52540">
    <property type="entry name" value="P-loop containing nucleoside triphosphate hydrolases"/>
    <property type="match status" value="1"/>
</dbReference>
<evidence type="ECO:0000256" key="1">
    <source>
        <dbReference type="ARBA" id="ARBA00004651"/>
    </source>
</evidence>
<dbReference type="AlphaFoldDB" id="A0A0F7IJB9"/>
<keyword evidence="3" id="KW-1003">Cell membrane</keyword>
<comment type="subcellular location">
    <subcellularLocation>
        <location evidence="1">Cell membrane</location>
        <topology evidence="1">Multi-pass membrane protein</topology>
    </subcellularLocation>
</comment>
<dbReference type="STRING" id="113653.GAH_00314"/>
<dbReference type="Pfam" id="PF17910">
    <property type="entry name" value="FeoB_Cyto"/>
    <property type="match status" value="1"/>
</dbReference>
<evidence type="ECO:0000256" key="3">
    <source>
        <dbReference type="ARBA" id="ARBA00022475"/>
    </source>
</evidence>
<feature type="transmembrane region" description="Helical" evidence="16">
    <location>
        <begin position="611"/>
        <end position="632"/>
    </location>
</feature>
<dbReference type="OrthoDB" id="85305at2157"/>
<keyword evidence="15" id="KW-0460">Magnesium</keyword>
<dbReference type="InterPro" id="IPR011640">
    <property type="entry name" value="Fe2_transport_prot_B_C"/>
</dbReference>
<feature type="transmembrane region" description="Helical" evidence="16">
    <location>
        <begin position="454"/>
        <end position="472"/>
    </location>
</feature>
<feature type="binding site" evidence="14">
    <location>
        <begin position="63"/>
        <end position="66"/>
    </location>
    <ligand>
        <name>GTP</name>
        <dbReference type="ChEBI" id="CHEBI:37565"/>
        <label>1</label>
    </ligand>
</feature>
<dbReference type="InterPro" id="IPR011642">
    <property type="entry name" value="Gate_dom"/>
</dbReference>
<dbReference type="InterPro" id="IPR003373">
    <property type="entry name" value="Fe2_transport_prot-B"/>
</dbReference>
<keyword evidence="6 14" id="KW-0547">Nucleotide-binding</keyword>
<feature type="transmembrane region" description="Helical" evidence="16">
    <location>
        <begin position="352"/>
        <end position="371"/>
    </location>
</feature>
<keyword evidence="7 16" id="KW-1133">Transmembrane helix</keyword>
<dbReference type="InterPro" id="IPR006073">
    <property type="entry name" value="GTP-bd"/>
</dbReference>
<evidence type="ECO:0000256" key="9">
    <source>
        <dbReference type="ARBA" id="ARBA00023065"/>
    </source>
</evidence>
<dbReference type="PATRIC" id="fig|113653.22.peg.315"/>
<evidence type="ECO:0000313" key="19">
    <source>
        <dbReference type="Proteomes" id="UP000034723"/>
    </source>
</evidence>
<evidence type="ECO:0000256" key="16">
    <source>
        <dbReference type="SAM" id="Phobius"/>
    </source>
</evidence>
<feature type="domain" description="FeoB-type G" evidence="17">
    <location>
        <begin position="12"/>
        <end position="172"/>
    </location>
</feature>
<sequence length="640" mass="71634">MHCHGSSDIIECYDVLLVGNPNVGKSVIFHRLTGRYADVSNYPGTTVDIMVGRIKSLGMSIADLPGMYSFFSITEEERVAKRILLSSRPKVVVNVVDAKNIDRSLPLTLQLIDSCFKVILVLNAMDEAEKIGMRIDARKLERRLGIPVITTVATKGKGIRELVEKIREVSEGEQEKKTFRFSDDLERAIEEVEEKIEGEHAVSRRILAILALANDEDVIDEYGLDREFLSRIRHRFGRSPAFHLALDYQRISSEILSGVVSYEEKKRRYYDRINELSLNPVTAIPMSLLALVLLYLFAGVLGAQIFVDAIETWYETYINVPLNSWLKANVPSYWARELIGGEYGVITLGLRYAIAIVFPIVTMFFLAFSLLEDSGFLPRMAMLLDRLFKKVGLSGRAVIPLILGLGCGTMAVIVTRVLESRRERMIATLMLAVAIPCSAQLGIMLGIAPDFTSLMLWAGVVFGILIAIGLLASKYMPGENPVFYMEIPPLRMPSISNVFMKTFSRLEWYIKEVIPIFVMISVAIWVGRITGIFDLVISALTYPSRFLGLPDKMAEVFLYGFFRRDYGTAGLYDLISSGLLDYSQVIVAMVTLTLFVPCVAQFSAMAKERGIRFAAVTFLTALTIAFTTGYILRLALEVIM</sequence>
<dbReference type="Pfam" id="PF02421">
    <property type="entry name" value="FeoB_N"/>
    <property type="match status" value="1"/>
</dbReference>
<dbReference type="InterPro" id="IPR027417">
    <property type="entry name" value="P-loop_NTPase"/>
</dbReference>
<dbReference type="PROSITE" id="PS51711">
    <property type="entry name" value="G_FEOB"/>
    <property type="match status" value="1"/>
</dbReference>
<evidence type="ECO:0000256" key="6">
    <source>
        <dbReference type="ARBA" id="ARBA00022741"/>
    </source>
</evidence>
<dbReference type="Pfam" id="PF07670">
    <property type="entry name" value="Gate"/>
    <property type="match status" value="2"/>
</dbReference>
<feature type="binding site" evidence="15">
    <location>
        <position position="34"/>
    </location>
    <ligand>
        <name>Mg(2+)</name>
        <dbReference type="ChEBI" id="CHEBI:18420"/>
        <label>2</label>
    </ligand>
</feature>
<evidence type="ECO:0000313" key="18">
    <source>
        <dbReference type="EMBL" id="AKG92332.1"/>
    </source>
</evidence>
<feature type="binding site" evidence="14">
    <location>
        <begin position="44"/>
        <end position="48"/>
    </location>
    <ligand>
        <name>GTP</name>
        <dbReference type="ChEBI" id="CHEBI:37565"/>
        <label>1</label>
    </ligand>
</feature>
<dbReference type="InterPro" id="IPR005225">
    <property type="entry name" value="Small_GTP-bd"/>
</dbReference>
<evidence type="ECO:0000256" key="4">
    <source>
        <dbReference type="ARBA" id="ARBA00022496"/>
    </source>
</evidence>
<dbReference type="GeneID" id="24802900"/>
<dbReference type="HOGENOM" id="CLU_013350_6_0_2"/>
<keyword evidence="10 14" id="KW-0342">GTP-binding</keyword>
<evidence type="ECO:0000256" key="13">
    <source>
        <dbReference type="NCBIfam" id="TIGR00437"/>
    </source>
</evidence>
<feature type="transmembrane region" description="Helical" evidence="16">
    <location>
        <begin position="426"/>
        <end position="448"/>
    </location>
</feature>
<accession>A0A0F7IJB9</accession>
<dbReference type="GO" id="GO:0046872">
    <property type="term" value="F:metal ion binding"/>
    <property type="evidence" value="ECO:0007669"/>
    <property type="project" value="UniProtKB-KW"/>
</dbReference>